<proteinExistence type="inferred from homology"/>
<evidence type="ECO:0000313" key="4">
    <source>
        <dbReference type="RefSeq" id="XP_031566237.1"/>
    </source>
</evidence>
<evidence type="ECO:0000256" key="1">
    <source>
        <dbReference type="ARBA" id="ARBA00009199"/>
    </source>
</evidence>
<dbReference type="FunCoup" id="A0A6P8IHC7">
    <property type="interactions" value="816"/>
</dbReference>
<dbReference type="Proteomes" id="UP000515163">
    <property type="component" value="Unplaced"/>
</dbReference>
<dbReference type="Gene3D" id="3.90.1300.10">
    <property type="entry name" value="Amidase signature (AS) domain"/>
    <property type="match status" value="1"/>
</dbReference>
<dbReference type="AlphaFoldDB" id="A0A6P8IHC7"/>
<dbReference type="Pfam" id="PF01425">
    <property type="entry name" value="Amidase"/>
    <property type="match status" value="1"/>
</dbReference>
<dbReference type="KEGG" id="aten:116301332"/>
<organism evidence="3 4">
    <name type="scientific">Actinia tenebrosa</name>
    <name type="common">Australian red waratah sea anemone</name>
    <dbReference type="NCBI Taxonomy" id="6105"/>
    <lineage>
        <taxon>Eukaryota</taxon>
        <taxon>Metazoa</taxon>
        <taxon>Cnidaria</taxon>
        <taxon>Anthozoa</taxon>
        <taxon>Hexacorallia</taxon>
        <taxon>Actiniaria</taxon>
        <taxon>Actiniidae</taxon>
        <taxon>Actinia</taxon>
    </lineage>
</organism>
<dbReference type="InterPro" id="IPR036928">
    <property type="entry name" value="AS_sf"/>
</dbReference>
<keyword evidence="3" id="KW-1185">Reference proteome</keyword>
<dbReference type="OrthoDB" id="421993at2759"/>
<evidence type="ECO:0000259" key="2">
    <source>
        <dbReference type="Pfam" id="PF01425"/>
    </source>
</evidence>
<comment type="similarity">
    <text evidence="1">Belongs to the amidase family.</text>
</comment>
<name>A0A6P8IHC7_ACTTE</name>
<dbReference type="PANTHER" id="PTHR11895:SF170">
    <property type="entry name" value="AMIDASE"/>
    <property type="match status" value="1"/>
</dbReference>
<dbReference type="SUPFAM" id="SSF75304">
    <property type="entry name" value="Amidase signature (AS) enzymes"/>
    <property type="match status" value="1"/>
</dbReference>
<dbReference type="InParanoid" id="A0A6P8IHC7"/>
<evidence type="ECO:0000313" key="3">
    <source>
        <dbReference type="Proteomes" id="UP000515163"/>
    </source>
</evidence>
<dbReference type="NCBIfam" id="NF005565">
    <property type="entry name" value="PRK07235.1"/>
    <property type="match status" value="1"/>
</dbReference>
<dbReference type="InterPro" id="IPR023631">
    <property type="entry name" value="Amidase_dom"/>
</dbReference>
<reference evidence="4" key="1">
    <citation type="submission" date="2025-08" db="UniProtKB">
        <authorList>
            <consortium name="RefSeq"/>
        </authorList>
    </citation>
    <scope>IDENTIFICATION</scope>
    <source>
        <tissue evidence="4">Tentacle</tissue>
    </source>
</reference>
<dbReference type="PANTHER" id="PTHR11895">
    <property type="entry name" value="TRANSAMIDASE"/>
    <property type="match status" value="1"/>
</dbReference>
<dbReference type="PROSITE" id="PS00571">
    <property type="entry name" value="AMIDASES"/>
    <property type="match status" value="1"/>
</dbReference>
<dbReference type="GO" id="GO:0003824">
    <property type="term" value="F:catalytic activity"/>
    <property type="evidence" value="ECO:0007669"/>
    <property type="project" value="InterPro"/>
</dbReference>
<feature type="domain" description="Amidase" evidence="2">
    <location>
        <begin position="91"/>
        <end position="509"/>
    </location>
</feature>
<gene>
    <name evidence="4" type="primary">LOC116301332</name>
</gene>
<dbReference type="InterPro" id="IPR020556">
    <property type="entry name" value="Amidase_CS"/>
</dbReference>
<dbReference type="InterPro" id="IPR000120">
    <property type="entry name" value="Amidase"/>
</dbReference>
<protein>
    <submittedName>
        <fullName evidence="4">Uncharacterized protein LOC116301332 isoform X1</fullName>
    </submittedName>
</protein>
<sequence>MSKLEIRDTTIPAPSCTRLSDIARDIGLELNDEELKEYRDTIKTTISETFQDVYDMVEPKLPVKYPRTPGYRPTKQENPLNAWHWKCDIQGTRSGLLDGKTVAIKDNIPVAGVPMMIGSRILEDFVPDIDATVVTRVLDAGGRILGKATCEEFCYSDGSLTACTGPVLNPHQSSMNVCRPVMAGGSSSGCAALIAAGEVDMAIGGDQGGSIRTPAAACGIVGLKPTFGLVPYTGIASIDFTIDHVGPMAKDVWNTALLLEVITGRDEDMDPRQPCNLTVPPYTKLLTGDIKGMRIGLVKEGFESPSMEETISQSVKGAVELLRREAGAKVEEVSIPWHSIGGKIGSTMFLEYAGTSLLDGSTFTSSSYNDTNLQQAIARGLKTQPNHLSRNLKFCLLISRYMKDTCNGVLYSRAQNLRRELTKAYDEALKSFDVLIMPTCPKTVIQFPDKDAPFKEYMDSCLIPHPNTSQFDVTGHPALSINAPSPNTSTGYPIGMMIVGKKFDEVSVLNVAYVYEKLRESQKGTSQN</sequence>
<accession>A0A6P8IHC7</accession>
<dbReference type="GeneID" id="116301332"/>
<dbReference type="RefSeq" id="XP_031566237.1">
    <property type="nucleotide sequence ID" value="XM_031710377.1"/>
</dbReference>